<evidence type="ECO:0000256" key="2">
    <source>
        <dbReference type="SAM" id="Phobius"/>
    </source>
</evidence>
<feature type="transmembrane region" description="Helical" evidence="2">
    <location>
        <begin position="226"/>
        <end position="246"/>
    </location>
</feature>
<reference evidence="5 6" key="1">
    <citation type="submission" date="2018-09" db="EMBL/GenBank/DDBJ databases">
        <title>Genomic Encyclopedia of Archaeal and Bacterial Type Strains, Phase II (KMG-II): from individual species to whole genera.</title>
        <authorList>
            <person name="Goeker M."/>
        </authorList>
    </citation>
    <scope>NUCLEOTIDE SEQUENCE [LARGE SCALE GENOMIC DNA]</scope>
    <source>
        <strain evidence="5 6">DSM 21950</strain>
    </source>
</reference>
<evidence type="ECO:0000256" key="3">
    <source>
        <dbReference type="SAM" id="SignalP"/>
    </source>
</evidence>
<feature type="transmembrane region" description="Helical" evidence="2">
    <location>
        <begin position="283"/>
        <end position="310"/>
    </location>
</feature>
<dbReference type="Proteomes" id="UP000284531">
    <property type="component" value="Unassembled WGS sequence"/>
</dbReference>
<gene>
    <name evidence="5" type="ORF">BXY64_1196</name>
</gene>
<sequence>MKSYFVILLSLFLCFNLSAKDRYVVNVDVLNVRKEASATSSSIAKVHKGDTIEISYNYNGWSMLYIDMERGWVSTKYIRKIPKPLRIEKKNSTGFATSGQGNILPMPIVFDRYVLDFTDYSFGINQKILAYIILLLGIFHILLSFKEPEDYKKPDLFRVIYELSVFINSFLLIYYFLAMPNPFWFFSDLPWYKVILSIILFALYSIGILFFTFFYFDSFFEKKDKFLLSPLFWIIGSLVGLIIAFYTSEVWLLSGVAIIVGTTVFYGFKIFKHHNVLTGIWRLAIYLSCNFAVTIIVLLILAPVLIIVLLKISKITRGLRDTLASGDSGSSSSSSESNEHIDDSPSIYDGWRKVKLEEGLGGRWHGDNGKDYEYTSGNEVREIEK</sequence>
<feature type="transmembrane region" description="Helical" evidence="2">
    <location>
        <begin position="157"/>
        <end position="177"/>
    </location>
</feature>
<feature type="transmembrane region" description="Helical" evidence="2">
    <location>
        <begin position="189"/>
        <end position="214"/>
    </location>
</feature>
<keyword evidence="6" id="KW-1185">Reference proteome</keyword>
<feature type="signal peptide" evidence="3">
    <location>
        <begin position="1"/>
        <end position="19"/>
    </location>
</feature>
<keyword evidence="2" id="KW-0472">Membrane</keyword>
<proteinExistence type="predicted"/>
<feature type="region of interest" description="Disordered" evidence="1">
    <location>
        <begin position="322"/>
        <end position="346"/>
    </location>
</feature>
<protein>
    <submittedName>
        <fullName evidence="5">SH3 domain-containing protein</fullName>
    </submittedName>
</protein>
<keyword evidence="2" id="KW-0812">Transmembrane</keyword>
<dbReference type="EMBL" id="RAPQ01000008">
    <property type="protein sequence ID" value="RKE04180.1"/>
    <property type="molecule type" value="Genomic_DNA"/>
</dbReference>
<dbReference type="OrthoDB" id="9794842at2"/>
<evidence type="ECO:0000313" key="6">
    <source>
        <dbReference type="Proteomes" id="UP000284531"/>
    </source>
</evidence>
<dbReference type="Gene3D" id="2.30.30.40">
    <property type="entry name" value="SH3 Domains"/>
    <property type="match status" value="1"/>
</dbReference>
<comment type="caution">
    <text evidence="5">The sequence shown here is derived from an EMBL/GenBank/DDBJ whole genome shotgun (WGS) entry which is preliminary data.</text>
</comment>
<organism evidence="5 6">
    <name type="scientific">Marinifilum flexuosum</name>
    <dbReference type="NCBI Taxonomy" id="1117708"/>
    <lineage>
        <taxon>Bacteria</taxon>
        <taxon>Pseudomonadati</taxon>
        <taxon>Bacteroidota</taxon>
        <taxon>Bacteroidia</taxon>
        <taxon>Marinilabiliales</taxon>
        <taxon>Marinifilaceae</taxon>
    </lineage>
</organism>
<keyword evidence="3" id="KW-0732">Signal</keyword>
<feature type="transmembrane region" description="Helical" evidence="2">
    <location>
        <begin position="128"/>
        <end position="145"/>
    </location>
</feature>
<evidence type="ECO:0000259" key="4">
    <source>
        <dbReference type="PROSITE" id="PS51781"/>
    </source>
</evidence>
<dbReference type="AlphaFoldDB" id="A0A419X9E0"/>
<dbReference type="PROSITE" id="PS51781">
    <property type="entry name" value="SH3B"/>
    <property type="match status" value="1"/>
</dbReference>
<evidence type="ECO:0000313" key="5">
    <source>
        <dbReference type="EMBL" id="RKE04180.1"/>
    </source>
</evidence>
<keyword evidence="2" id="KW-1133">Transmembrane helix</keyword>
<feature type="domain" description="SH3b" evidence="4">
    <location>
        <begin position="20"/>
        <end position="82"/>
    </location>
</feature>
<accession>A0A419X9E0</accession>
<dbReference type="Pfam" id="PF08239">
    <property type="entry name" value="SH3_3"/>
    <property type="match status" value="1"/>
</dbReference>
<dbReference type="RefSeq" id="WP_120238985.1">
    <property type="nucleotide sequence ID" value="NZ_RAPQ01000008.1"/>
</dbReference>
<dbReference type="InterPro" id="IPR003646">
    <property type="entry name" value="SH3-like_bac-type"/>
</dbReference>
<feature type="transmembrane region" description="Helical" evidence="2">
    <location>
        <begin position="252"/>
        <end position="271"/>
    </location>
</feature>
<evidence type="ECO:0000256" key="1">
    <source>
        <dbReference type="SAM" id="MobiDB-lite"/>
    </source>
</evidence>
<feature type="chain" id="PRO_5019330627" evidence="3">
    <location>
        <begin position="20"/>
        <end position="385"/>
    </location>
</feature>
<feature type="compositionally biased region" description="Low complexity" evidence="1">
    <location>
        <begin position="325"/>
        <end position="336"/>
    </location>
</feature>
<name>A0A419X9E0_9BACT</name>